<dbReference type="GO" id="GO:0006508">
    <property type="term" value="P:proteolysis"/>
    <property type="evidence" value="ECO:0007669"/>
    <property type="project" value="UniProtKB-KW"/>
</dbReference>
<dbReference type="EC" id="3.4.21.102" evidence="2"/>
<dbReference type="InterPro" id="IPR005151">
    <property type="entry name" value="Tail-specific_protease"/>
</dbReference>
<feature type="domain" description="PDZ" evidence="1">
    <location>
        <begin position="118"/>
        <end position="206"/>
    </location>
</feature>
<comment type="caution">
    <text evidence="2">The sequence shown here is derived from an EMBL/GenBank/DDBJ whole genome shotgun (WGS) entry which is preliminary data.</text>
</comment>
<evidence type="ECO:0000313" key="3">
    <source>
        <dbReference type="Proteomes" id="UP000580654"/>
    </source>
</evidence>
<keyword evidence="3" id="KW-1185">Reference proteome</keyword>
<evidence type="ECO:0000313" key="2">
    <source>
        <dbReference type="EMBL" id="MBB5693814.1"/>
    </source>
</evidence>
<dbReference type="PROSITE" id="PS50106">
    <property type="entry name" value="PDZ"/>
    <property type="match status" value="1"/>
</dbReference>
<sequence length="471" mass="48895">MGQDFGPTLRTGFAAIAERHLEATEPLLVGLWALRGLEAIDPYLSAARRGPALALGFSGRLAADRLAGNTPLSVADAVATLFAEAERQSPALRQAGRQAMIQAAFEEVFNHLDPYSRYLGAEEARQGRERRLGAADLGLTLGPAPRRAVAIAAVAPGSAAERAGLRPGDIVAAADGIALDAEHLDDAHRALEGPPGSSVLLSIRRGRRRVDLLLTRGAAPLLSLSARVRDGVLWLQIPIFSAATPEQLDRALTDFPEAEAPLGVVLDLRGNRGGLLQQALRVADSFLPTGTIASTEGRHPASLRRFEATGRDLAAGRRLVVLVDGRTASAAEVVAAAMADLGRGVVVGSATMGKGLIQVLVPLPDGGELALSWSRILAPRGWPLQMLGVLPALCTGGGAEETARNLATLGTADSPMAVPLARARAARAPVPASEIAALRGACPPAEGREADLAAARAVLERPEAYAGALAR</sequence>
<accession>A0A840YIP8</accession>
<dbReference type="Proteomes" id="UP000580654">
    <property type="component" value="Unassembled WGS sequence"/>
</dbReference>
<proteinExistence type="predicted"/>
<dbReference type="InterPro" id="IPR041489">
    <property type="entry name" value="PDZ_6"/>
</dbReference>
<dbReference type="Gene3D" id="3.30.750.44">
    <property type="match status" value="1"/>
</dbReference>
<dbReference type="SMART" id="SM00228">
    <property type="entry name" value="PDZ"/>
    <property type="match status" value="1"/>
</dbReference>
<dbReference type="Gene3D" id="2.30.42.10">
    <property type="match status" value="1"/>
</dbReference>
<evidence type="ECO:0000259" key="1">
    <source>
        <dbReference type="PROSITE" id="PS50106"/>
    </source>
</evidence>
<dbReference type="SUPFAM" id="SSF52096">
    <property type="entry name" value="ClpP/crotonase"/>
    <property type="match status" value="1"/>
</dbReference>
<reference evidence="2 3" key="1">
    <citation type="submission" date="2020-08" db="EMBL/GenBank/DDBJ databases">
        <title>Genomic Encyclopedia of Type Strains, Phase IV (KMG-IV): sequencing the most valuable type-strain genomes for metagenomic binning, comparative biology and taxonomic classification.</title>
        <authorList>
            <person name="Goeker M."/>
        </authorList>
    </citation>
    <scope>NUCLEOTIDE SEQUENCE [LARGE SCALE GENOMIC DNA]</scope>
    <source>
        <strain evidence="2 3">DSM 25622</strain>
    </source>
</reference>
<dbReference type="InterPro" id="IPR029045">
    <property type="entry name" value="ClpP/crotonase-like_dom_sf"/>
</dbReference>
<dbReference type="SMART" id="SM00245">
    <property type="entry name" value="TSPc"/>
    <property type="match status" value="1"/>
</dbReference>
<dbReference type="RefSeq" id="WP_184516692.1">
    <property type="nucleotide sequence ID" value="NZ_JACIJD010000007.1"/>
</dbReference>
<name>A0A840YIP8_9PROT</name>
<dbReference type="AlphaFoldDB" id="A0A840YIP8"/>
<dbReference type="InterPro" id="IPR036034">
    <property type="entry name" value="PDZ_sf"/>
</dbReference>
<dbReference type="Gene3D" id="3.90.226.10">
    <property type="entry name" value="2-enoyl-CoA Hydratase, Chain A, domain 1"/>
    <property type="match status" value="1"/>
</dbReference>
<dbReference type="InterPro" id="IPR001478">
    <property type="entry name" value="PDZ"/>
</dbReference>
<dbReference type="PANTHER" id="PTHR32060:SF22">
    <property type="entry name" value="CARBOXYL-TERMINAL-PROCESSING PEPTIDASE 3, CHLOROPLASTIC"/>
    <property type="match status" value="1"/>
</dbReference>
<dbReference type="Pfam" id="PF03572">
    <property type="entry name" value="Peptidase_S41"/>
    <property type="match status" value="1"/>
</dbReference>
<keyword evidence="2" id="KW-0378">Hydrolase</keyword>
<dbReference type="SUPFAM" id="SSF50156">
    <property type="entry name" value="PDZ domain-like"/>
    <property type="match status" value="1"/>
</dbReference>
<gene>
    <name evidence="2" type="ORF">FHS87_001851</name>
</gene>
<protein>
    <submittedName>
        <fullName evidence="2">Carboxyl-terminal processing protease</fullName>
        <ecNumber evidence="2">3.4.21.102</ecNumber>
    </submittedName>
</protein>
<keyword evidence="2" id="KW-0645">Protease</keyword>
<dbReference type="GO" id="GO:0004252">
    <property type="term" value="F:serine-type endopeptidase activity"/>
    <property type="evidence" value="ECO:0007669"/>
    <property type="project" value="UniProtKB-EC"/>
</dbReference>
<dbReference type="EMBL" id="JACIJD010000007">
    <property type="protein sequence ID" value="MBB5693814.1"/>
    <property type="molecule type" value="Genomic_DNA"/>
</dbReference>
<dbReference type="PANTHER" id="PTHR32060">
    <property type="entry name" value="TAIL-SPECIFIC PROTEASE"/>
    <property type="match status" value="1"/>
</dbReference>
<organism evidence="2 3">
    <name type="scientific">Muricoccus pecuniae</name>
    <dbReference type="NCBI Taxonomy" id="693023"/>
    <lineage>
        <taxon>Bacteria</taxon>
        <taxon>Pseudomonadati</taxon>
        <taxon>Pseudomonadota</taxon>
        <taxon>Alphaproteobacteria</taxon>
        <taxon>Acetobacterales</taxon>
        <taxon>Roseomonadaceae</taxon>
        <taxon>Muricoccus</taxon>
    </lineage>
</organism>
<dbReference type="Pfam" id="PF17820">
    <property type="entry name" value="PDZ_6"/>
    <property type="match status" value="1"/>
</dbReference>